<feature type="region of interest" description="Disordered" evidence="1">
    <location>
        <begin position="1"/>
        <end position="20"/>
    </location>
</feature>
<accession>A0A0V0I3Z9</accession>
<proteinExistence type="predicted"/>
<dbReference type="EMBL" id="GEDG01013612">
    <property type="protein sequence ID" value="JAP25140.1"/>
    <property type="molecule type" value="Transcribed_RNA"/>
</dbReference>
<name>A0A0V0I3Z9_SOLCH</name>
<organism evidence="2">
    <name type="scientific">Solanum chacoense</name>
    <name type="common">Chaco potato</name>
    <dbReference type="NCBI Taxonomy" id="4108"/>
    <lineage>
        <taxon>Eukaryota</taxon>
        <taxon>Viridiplantae</taxon>
        <taxon>Streptophyta</taxon>
        <taxon>Embryophyta</taxon>
        <taxon>Tracheophyta</taxon>
        <taxon>Spermatophyta</taxon>
        <taxon>Magnoliopsida</taxon>
        <taxon>eudicotyledons</taxon>
        <taxon>Gunneridae</taxon>
        <taxon>Pentapetalae</taxon>
        <taxon>asterids</taxon>
        <taxon>lamiids</taxon>
        <taxon>Solanales</taxon>
        <taxon>Solanaceae</taxon>
        <taxon>Solanoideae</taxon>
        <taxon>Solaneae</taxon>
        <taxon>Solanum</taxon>
    </lineage>
</organism>
<sequence>MSFNLSQPPPTHKENKTEKQQLHHVDYSAFGFKILSEKLLGKDCTFNYLQEKRKYLKLYSHWQPLIRVELLFYMLLSVSVPPPPFFFFY</sequence>
<evidence type="ECO:0000313" key="2">
    <source>
        <dbReference type="EMBL" id="JAP27349.1"/>
    </source>
</evidence>
<feature type="compositionally biased region" description="Basic and acidic residues" evidence="1">
    <location>
        <begin position="11"/>
        <end position="20"/>
    </location>
</feature>
<protein>
    <submittedName>
        <fullName evidence="2">Putative ovule protein</fullName>
    </submittedName>
</protein>
<reference evidence="2" key="1">
    <citation type="submission" date="2015-12" db="EMBL/GenBank/DDBJ databases">
        <title>Gene expression during late stages of embryo sac development: a critical building block for successful pollen-pistil interactions.</title>
        <authorList>
            <person name="Liu Y."/>
            <person name="Joly V."/>
            <person name="Sabar M."/>
            <person name="Matton D.P."/>
        </authorList>
    </citation>
    <scope>NUCLEOTIDE SEQUENCE</scope>
</reference>
<dbReference type="AlphaFoldDB" id="A0A0V0I3Z9"/>
<dbReference type="EMBL" id="GEDG01011265">
    <property type="protein sequence ID" value="JAP27349.1"/>
    <property type="molecule type" value="Transcribed_RNA"/>
</dbReference>
<evidence type="ECO:0000256" key="1">
    <source>
        <dbReference type="SAM" id="MobiDB-lite"/>
    </source>
</evidence>